<dbReference type="RefSeq" id="XP_005826169.1">
    <property type="nucleotide sequence ID" value="XM_005826112.1"/>
</dbReference>
<dbReference type="GeneID" id="17295962"/>
<gene>
    <name evidence="3" type="ORF">GUITHDRAFT_114619</name>
</gene>
<feature type="region of interest" description="Disordered" evidence="1">
    <location>
        <begin position="252"/>
        <end position="273"/>
    </location>
</feature>
<dbReference type="HOGENOM" id="CLU_016785_2_3_1"/>
<organism evidence="3">
    <name type="scientific">Guillardia theta (strain CCMP2712)</name>
    <name type="common">Cryptophyte</name>
    <dbReference type="NCBI Taxonomy" id="905079"/>
    <lineage>
        <taxon>Eukaryota</taxon>
        <taxon>Cryptophyceae</taxon>
        <taxon>Pyrenomonadales</taxon>
        <taxon>Geminigeraceae</taxon>
        <taxon>Guillardia</taxon>
    </lineage>
</organism>
<evidence type="ECO:0000313" key="5">
    <source>
        <dbReference type="Proteomes" id="UP000011087"/>
    </source>
</evidence>
<reference evidence="3 5" key="1">
    <citation type="journal article" date="2012" name="Nature">
        <title>Algal genomes reveal evolutionary mosaicism and the fate of nucleomorphs.</title>
        <authorList>
            <consortium name="DOE Joint Genome Institute"/>
            <person name="Curtis B.A."/>
            <person name="Tanifuji G."/>
            <person name="Burki F."/>
            <person name="Gruber A."/>
            <person name="Irimia M."/>
            <person name="Maruyama S."/>
            <person name="Arias M.C."/>
            <person name="Ball S.G."/>
            <person name="Gile G.H."/>
            <person name="Hirakawa Y."/>
            <person name="Hopkins J.F."/>
            <person name="Kuo A."/>
            <person name="Rensing S.A."/>
            <person name="Schmutz J."/>
            <person name="Symeonidi A."/>
            <person name="Elias M."/>
            <person name="Eveleigh R.J."/>
            <person name="Herman E.K."/>
            <person name="Klute M.J."/>
            <person name="Nakayama T."/>
            <person name="Obornik M."/>
            <person name="Reyes-Prieto A."/>
            <person name="Armbrust E.V."/>
            <person name="Aves S.J."/>
            <person name="Beiko R.G."/>
            <person name="Coutinho P."/>
            <person name="Dacks J.B."/>
            <person name="Durnford D.G."/>
            <person name="Fast N.M."/>
            <person name="Green B.R."/>
            <person name="Grisdale C.J."/>
            <person name="Hempel F."/>
            <person name="Henrissat B."/>
            <person name="Hoppner M.P."/>
            <person name="Ishida K."/>
            <person name="Kim E."/>
            <person name="Koreny L."/>
            <person name="Kroth P.G."/>
            <person name="Liu Y."/>
            <person name="Malik S.B."/>
            <person name="Maier U.G."/>
            <person name="McRose D."/>
            <person name="Mock T."/>
            <person name="Neilson J.A."/>
            <person name="Onodera N.T."/>
            <person name="Poole A.M."/>
            <person name="Pritham E.J."/>
            <person name="Richards T.A."/>
            <person name="Rocap G."/>
            <person name="Roy S.W."/>
            <person name="Sarai C."/>
            <person name="Schaack S."/>
            <person name="Shirato S."/>
            <person name="Slamovits C.H."/>
            <person name="Spencer D.F."/>
            <person name="Suzuki S."/>
            <person name="Worden A.Z."/>
            <person name="Zauner S."/>
            <person name="Barry K."/>
            <person name="Bell C."/>
            <person name="Bharti A.K."/>
            <person name="Crow J.A."/>
            <person name="Grimwood J."/>
            <person name="Kramer R."/>
            <person name="Lindquist E."/>
            <person name="Lucas S."/>
            <person name="Salamov A."/>
            <person name="McFadden G.I."/>
            <person name="Lane C.E."/>
            <person name="Keeling P.J."/>
            <person name="Gray M.W."/>
            <person name="Grigoriev I.V."/>
            <person name="Archibald J.M."/>
        </authorList>
    </citation>
    <scope>NUCLEOTIDE SEQUENCE</scope>
    <source>
        <strain evidence="3 5">CCMP2712</strain>
    </source>
</reference>
<dbReference type="EnsemblProtists" id="EKX39189">
    <property type="protein sequence ID" value="EKX39189"/>
    <property type="gene ID" value="GUITHDRAFT_114619"/>
</dbReference>
<dbReference type="OrthoDB" id="298344at2759"/>
<dbReference type="InterPro" id="IPR050910">
    <property type="entry name" value="JMJD6_ArgDemeth/LysHydrox"/>
</dbReference>
<proteinExistence type="predicted"/>
<dbReference type="Pfam" id="PF02373">
    <property type="entry name" value="JmjC"/>
    <property type="match status" value="1"/>
</dbReference>
<feature type="domain" description="JmjC" evidence="2">
    <location>
        <begin position="68"/>
        <end position="222"/>
    </location>
</feature>
<sequence length="273" mass="31802">MLRRGLTEGWRGRKRWRLRELVEEVGDRLFLQGHDEEGAPALTTLRDFMRESPDRVGEAQIFDPAFEEDCPELLLDFDVPPDFAGRNDLFHLLGPQRPDFRWFLVGRAGQQTPWHVDPLGTSAWHALMEGEKRWRVLEPKDLHAWQERVFEAKEMSSRRLVDEAKQQGHGWIEILQRPGDVVVIPSSYPHEVTNLQDSVAITQNFVNESNLVYAYRFLKRACPDKAARFQELLQQHMPDLSTLIQERGFRDSSMVTAGGKRQERENSHLKEYT</sequence>
<dbReference type="eggNOG" id="KOG2130">
    <property type="taxonomic scope" value="Eukaryota"/>
</dbReference>
<dbReference type="KEGG" id="gtt:GUITHDRAFT_114619"/>
<dbReference type="EMBL" id="JH993041">
    <property type="protein sequence ID" value="EKX39189.1"/>
    <property type="molecule type" value="Genomic_DNA"/>
</dbReference>
<evidence type="ECO:0000313" key="3">
    <source>
        <dbReference type="EMBL" id="EKX39189.1"/>
    </source>
</evidence>
<evidence type="ECO:0000256" key="1">
    <source>
        <dbReference type="SAM" id="MobiDB-lite"/>
    </source>
</evidence>
<accession>L1ITH5</accession>
<dbReference type="OMA" id="CKEKERT"/>
<dbReference type="SUPFAM" id="SSF51197">
    <property type="entry name" value="Clavaminate synthase-like"/>
    <property type="match status" value="1"/>
</dbReference>
<name>L1ITH5_GUITC</name>
<keyword evidence="5" id="KW-1185">Reference proteome</keyword>
<evidence type="ECO:0000259" key="2">
    <source>
        <dbReference type="PROSITE" id="PS51184"/>
    </source>
</evidence>
<dbReference type="STRING" id="905079.L1ITH5"/>
<dbReference type="InterPro" id="IPR003347">
    <property type="entry name" value="JmjC_dom"/>
</dbReference>
<protein>
    <recommendedName>
        <fullName evidence="2">JmjC domain-containing protein</fullName>
    </recommendedName>
</protein>
<dbReference type="PANTHER" id="PTHR12480">
    <property type="entry name" value="ARGININE DEMETHYLASE AND LYSYL-HYDROXYLASE JMJD"/>
    <property type="match status" value="1"/>
</dbReference>
<dbReference type="AlphaFoldDB" id="L1ITH5"/>
<dbReference type="Gene3D" id="2.60.120.650">
    <property type="entry name" value="Cupin"/>
    <property type="match status" value="1"/>
</dbReference>
<dbReference type="PaxDb" id="55529-EKX39189"/>
<dbReference type="SMART" id="SM00558">
    <property type="entry name" value="JmjC"/>
    <property type="match status" value="1"/>
</dbReference>
<feature type="compositionally biased region" description="Basic and acidic residues" evidence="1">
    <location>
        <begin position="260"/>
        <end position="273"/>
    </location>
</feature>
<dbReference type="Proteomes" id="UP000011087">
    <property type="component" value="Unassembled WGS sequence"/>
</dbReference>
<evidence type="ECO:0000313" key="4">
    <source>
        <dbReference type="EnsemblProtists" id="EKX39189"/>
    </source>
</evidence>
<reference evidence="5" key="2">
    <citation type="submission" date="2012-11" db="EMBL/GenBank/DDBJ databases">
        <authorList>
            <person name="Kuo A."/>
            <person name="Curtis B.A."/>
            <person name="Tanifuji G."/>
            <person name="Burki F."/>
            <person name="Gruber A."/>
            <person name="Irimia M."/>
            <person name="Maruyama S."/>
            <person name="Arias M.C."/>
            <person name="Ball S.G."/>
            <person name="Gile G.H."/>
            <person name="Hirakawa Y."/>
            <person name="Hopkins J.F."/>
            <person name="Rensing S.A."/>
            <person name="Schmutz J."/>
            <person name="Symeonidi A."/>
            <person name="Elias M."/>
            <person name="Eveleigh R.J."/>
            <person name="Herman E.K."/>
            <person name="Klute M.J."/>
            <person name="Nakayama T."/>
            <person name="Obornik M."/>
            <person name="Reyes-Prieto A."/>
            <person name="Armbrust E.V."/>
            <person name="Aves S.J."/>
            <person name="Beiko R.G."/>
            <person name="Coutinho P."/>
            <person name="Dacks J.B."/>
            <person name="Durnford D.G."/>
            <person name="Fast N.M."/>
            <person name="Green B.R."/>
            <person name="Grisdale C."/>
            <person name="Hempe F."/>
            <person name="Henrissat B."/>
            <person name="Hoppner M.P."/>
            <person name="Ishida K.-I."/>
            <person name="Kim E."/>
            <person name="Koreny L."/>
            <person name="Kroth P.G."/>
            <person name="Liu Y."/>
            <person name="Malik S.-B."/>
            <person name="Maier U.G."/>
            <person name="McRose D."/>
            <person name="Mock T."/>
            <person name="Neilson J.A."/>
            <person name="Onodera N.T."/>
            <person name="Poole A.M."/>
            <person name="Pritham E.J."/>
            <person name="Richards T.A."/>
            <person name="Rocap G."/>
            <person name="Roy S.W."/>
            <person name="Sarai C."/>
            <person name="Schaack S."/>
            <person name="Shirato S."/>
            <person name="Slamovits C.H."/>
            <person name="Spencer D.F."/>
            <person name="Suzuki S."/>
            <person name="Worden A.Z."/>
            <person name="Zauner S."/>
            <person name="Barry K."/>
            <person name="Bell C."/>
            <person name="Bharti A.K."/>
            <person name="Crow J.A."/>
            <person name="Grimwood J."/>
            <person name="Kramer R."/>
            <person name="Lindquist E."/>
            <person name="Lucas S."/>
            <person name="Salamov A."/>
            <person name="McFadden G.I."/>
            <person name="Lane C.E."/>
            <person name="Keeling P.J."/>
            <person name="Gray M.W."/>
            <person name="Grigoriev I.V."/>
            <person name="Archibald J.M."/>
        </authorList>
    </citation>
    <scope>NUCLEOTIDE SEQUENCE</scope>
    <source>
        <strain evidence="5">CCMP2712</strain>
    </source>
</reference>
<dbReference type="PROSITE" id="PS51184">
    <property type="entry name" value="JMJC"/>
    <property type="match status" value="1"/>
</dbReference>
<reference evidence="4" key="3">
    <citation type="submission" date="2016-03" db="UniProtKB">
        <authorList>
            <consortium name="EnsemblProtists"/>
        </authorList>
    </citation>
    <scope>IDENTIFICATION</scope>
</reference>